<dbReference type="OrthoDB" id="2159131at2759"/>
<feature type="compositionally biased region" description="Basic and acidic residues" evidence="1">
    <location>
        <begin position="188"/>
        <end position="216"/>
    </location>
</feature>
<feature type="region of interest" description="Disordered" evidence="1">
    <location>
        <begin position="169"/>
        <end position="461"/>
    </location>
</feature>
<evidence type="ECO:0000313" key="3">
    <source>
        <dbReference type="EMBL" id="POY75871.1"/>
    </source>
</evidence>
<feature type="compositionally biased region" description="Low complexity" evidence="1">
    <location>
        <begin position="362"/>
        <end position="392"/>
    </location>
</feature>
<feature type="compositionally biased region" description="Low complexity" evidence="1">
    <location>
        <begin position="251"/>
        <end position="264"/>
    </location>
</feature>
<protein>
    <recommendedName>
        <fullName evidence="2">CBF1-interacting co-repressor CIR N-terminal domain-containing protein</fullName>
    </recommendedName>
</protein>
<proteinExistence type="predicted"/>
<feature type="compositionally biased region" description="Basic and acidic residues" evidence="1">
    <location>
        <begin position="347"/>
        <end position="361"/>
    </location>
</feature>
<feature type="compositionally biased region" description="Low complexity" evidence="1">
    <location>
        <begin position="334"/>
        <end position="344"/>
    </location>
</feature>
<dbReference type="AlphaFoldDB" id="A0A2S5BGH7"/>
<feature type="region of interest" description="Disordered" evidence="1">
    <location>
        <begin position="25"/>
        <end position="130"/>
    </location>
</feature>
<evidence type="ECO:0000256" key="1">
    <source>
        <dbReference type="SAM" id="MobiDB-lite"/>
    </source>
</evidence>
<evidence type="ECO:0000313" key="4">
    <source>
        <dbReference type="Proteomes" id="UP000237144"/>
    </source>
</evidence>
<feature type="compositionally biased region" description="Basic and acidic residues" evidence="1">
    <location>
        <begin position="265"/>
        <end position="274"/>
    </location>
</feature>
<dbReference type="EMBL" id="PJQD01000009">
    <property type="protein sequence ID" value="POY75871.1"/>
    <property type="molecule type" value="Genomic_DNA"/>
</dbReference>
<organism evidence="3 4">
    <name type="scientific">Rhodotorula taiwanensis</name>
    <dbReference type="NCBI Taxonomy" id="741276"/>
    <lineage>
        <taxon>Eukaryota</taxon>
        <taxon>Fungi</taxon>
        <taxon>Dikarya</taxon>
        <taxon>Basidiomycota</taxon>
        <taxon>Pucciniomycotina</taxon>
        <taxon>Microbotryomycetes</taxon>
        <taxon>Sporidiobolales</taxon>
        <taxon>Sporidiobolaceae</taxon>
        <taxon>Rhodotorula</taxon>
    </lineage>
</organism>
<dbReference type="SMART" id="SM01083">
    <property type="entry name" value="Cir_N"/>
    <property type="match status" value="1"/>
</dbReference>
<reference evidence="3 4" key="1">
    <citation type="journal article" date="2018" name="Front. Microbiol.">
        <title>Prospects for Fungal Bioremediation of Acidic Radioactive Waste Sites: Characterization and Genome Sequence of Rhodotorula taiwanensis MD1149.</title>
        <authorList>
            <person name="Tkavc R."/>
            <person name="Matrosova V.Y."/>
            <person name="Grichenko O.E."/>
            <person name="Gostincar C."/>
            <person name="Volpe R.P."/>
            <person name="Klimenkova P."/>
            <person name="Gaidamakova E.K."/>
            <person name="Zhou C.E."/>
            <person name="Stewart B.J."/>
            <person name="Lyman M.G."/>
            <person name="Malfatti S.A."/>
            <person name="Rubinfeld B."/>
            <person name="Courtot M."/>
            <person name="Singh J."/>
            <person name="Dalgard C.L."/>
            <person name="Hamilton T."/>
            <person name="Frey K.G."/>
            <person name="Gunde-Cimerman N."/>
            <person name="Dugan L."/>
            <person name="Daly M.J."/>
        </authorList>
    </citation>
    <scope>NUCLEOTIDE SEQUENCE [LARGE SCALE GENOMIC DNA]</scope>
    <source>
        <strain evidence="3 4">MD1149</strain>
    </source>
</reference>
<comment type="caution">
    <text evidence="3">The sequence shown here is derived from an EMBL/GenBank/DDBJ whole genome shotgun (WGS) entry which is preliminary data.</text>
</comment>
<dbReference type="PANTHER" id="PTHR22093">
    <property type="entry name" value="LEUKOCYTE RECEPTOR CLUSTER LRC MEMBER 1"/>
    <property type="match status" value="1"/>
</dbReference>
<keyword evidence="4" id="KW-1185">Reference proteome</keyword>
<feature type="compositionally biased region" description="Basic and acidic residues" evidence="1">
    <location>
        <begin position="25"/>
        <end position="53"/>
    </location>
</feature>
<dbReference type="STRING" id="741276.A0A2S5BGH7"/>
<dbReference type="PANTHER" id="PTHR22093:SF0">
    <property type="entry name" value="LEUKOCYTE RECEPTOR CLUSTER MEMBER 1"/>
    <property type="match status" value="1"/>
</dbReference>
<dbReference type="InterPro" id="IPR019339">
    <property type="entry name" value="CIR_N_dom"/>
</dbReference>
<dbReference type="InterPro" id="IPR039875">
    <property type="entry name" value="LENG1-like"/>
</dbReference>
<feature type="compositionally biased region" description="Basic and acidic residues" evidence="1">
    <location>
        <begin position="105"/>
        <end position="125"/>
    </location>
</feature>
<name>A0A2S5BGH7_9BASI</name>
<dbReference type="Proteomes" id="UP000237144">
    <property type="component" value="Unassembled WGS sequence"/>
</dbReference>
<evidence type="ECO:0000259" key="2">
    <source>
        <dbReference type="SMART" id="SM01083"/>
    </source>
</evidence>
<gene>
    <name evidence="3" type="ORF">BMF94_0953</name>
</gene>
<accession>A0A2S5BGH7</accession>
<feature type="compositionally biased region" description="Basic and acidic residues" evidence="1">
    <location>
        <begin position="426"/>
        <end position="461"/>
    </location>
</feature>
<feature type="compositionally biased region" description="Basic and acidic residues" evidence="1">
    <location>
        <begin position="61"/>
        <end position="84"/>
    </location>
</feature>
<feature type="domain" description="CBF1-interacting co-repressor CIR N-terminal" evidence="2">
    <location>
        <begin position="10"/>
        <end position="46"/>
    </location>
</feature>
<sequence>MPIKLLQHKSWHVYNQENVARVKRDEARAAQEQDAQDERAFQAEAEARLDRLRTKSKRKRDSRDDPGEKELERQLAGKSRRGDGLADASEEGEREHARAIIVRPEGWEEAKDEHGRVKKPKKDDAPMTTNGHLNFWAELEAGAQAPASALEKRLEKVLAQEPDDSLTKVYLAKKGEGDPKGWYASSDGKTERERKEPVETTLERTYRDNESKRLDDPLALMNSYLKHRDHIKSGKPLPTPRAPSSRDRYIEPTATASRRSSAPSRLREAWDDTPRSSISSSTAAPAEAPKSFEPVVPRLLPPKHKRPSGSSLAAMSASDKDSKDLASATMRPTSSSSHAASRSAVDPAREASTRVNSERARAAALLASRRRAALAAASGSSDYSPSVASSPARSEIAGGWGMYNREEVLAARGKGGGRHSLGASGARERDAGGWGERKERRQERHRQSWHGCDRDSGYDRD</sequence>